<protein>
    <submittedName>
        <fullName evidence="2">Uncharacterized protein</fullName>
    </submittedName>
</protein>
<feature type="compositionally biased region" description="Basic and acidic residues" evidence="1">
    <location>
        <begin position="57"/>
        <end position="70"/>
    </location>
</feature>
<reference evidence="2 3" key="1">
    <citation type="submission" date="2016-03" db="EMBL/GenBank/DDBJ databases">
        <title>Trachymyrmex septentrionalis WGS genome.</title>
        <authorList>
            <person name="Nygaard S."/>
            <person name="Hu H."/>
            <person name="Boomsma J."/>
            <person name="Zhang G."/>
        </authorList>
    </citation>
    <scope>NUCLEOTIDE SEQUENCE [LARGE SCALE GENOMIC DNA]</scope>
    <source>
        <strain evidence="2">Tsep2-gDNA-1</strain>
        <tissue evidence="2">Whole body</tissue>
    </source>
</reference>
<proteinExistence type="predicted"/>
<organism evidence="2 3">
    <name type="scientific">Trachymyrmex septentrionalis</name>
    <dbReference type="NCBI Taxonomy" id="34720"/>
    <lineage>
        <taxon>Eukaryota</taxon>
        <taxon>Metazoa</taxon>
        <taxon>Ecdysozoa</taxon>
        <taxon>Arthropoda</taxon>
        <taxon>Hexapoda</taxon>
        <taxon>Insecta</taxon>
        <taxon>Pterygota</taxon>
        <taxon>Neoptera</taxon>
        <taxon>Endopterygota</taxon>
        <taxon>Hymenoptera</taxon>
        <taxon>Apocrita</taxon>
        <taxon>Aculeata</taxon>
        <taxon>Formicoidea</taxon>
        <taxon>Formicidae</taxon>
        <taxon>Myrmicinae</taxon>
        <taxon>Trachymyrmex</taxon>
    </lineage>
</organism>
<dbReference type="AlphaFoldDB" id="A0A195FSL8"/>
<evidence type="ECO:0000313" key="2">
    <source>
        <dbReference type="EMBL" id="KYN43436.1"/>
    </source>
</evidence>
<feature type="region of interest" description="Disordered" evidence="1">
    <location>
        <begin position="1"/>
        <end position="70"/>
    </location>
</feature>
<feature type="compositionally biased region" description="Basic residues" evidence="1">
    <location>
        <begin position="29"/>
        <end position="42"/>
    </location>
</feature>
<evidence type="ECO:0000313" key="3">
    <source>
        <dbReference type="Proteomes" id="UP000078541"/>
    </source>
</evidence>
<dbReference type="Proteomes" id="UP000078541">
    <property type="component" value="Unassembled WGS sequence"/>
</dbReference>
<name>A0A195FSL8_9HYME</name>
<evidence type="ECO:0000256" key="1">
    <source>
        <dbReference type="SAM" id="MobiDB-lite"/>
    </source>
</evidence>
<accession>A0A195FSL8</accession>
<keyword evidence="3" id="KW-1185">Reference proteome</keyword>
<gene>
    <name evidence="2" type="ORF">ALC56_02162</name>
</gene>
<dbReference type="EMBL" id="KQ981280">
    <property type="protein sequence ID" value="KYN43436.1"/>
    <property type="molecule type" value="Genomic_DNA"/>
</dbReference>
<sequence>MRVIGTSRPYADVLTDDETSRIGPTSHTVKIRHNLTSRKLSRDRKNDRRVSPPKTMQHVEPEPDHCAQIS</sequence>